<gene>
    <name evidence="1" type="ORF">B4088_5081</name>
</gene>
<protein>
    <submittedName>
        <fullName evidence="1">tRNA nucleotidyltransferase</fullName>
    </submittedName>
</protein>
<organism evidence="1 2">
    <name type="scientific">Bacillus cereus</name>
    <dbReference type="NCBI Taxonomy" id="1396"/>
    <lineage>
        <taxon>Bacteria</taxon>
        <taxon>Bacillati</taxon>
        <taxon>Bacillota</taxon>
        <taxon>Bacilli</taxon>
        <taxon>Bacillales</taxon>
        <taxon>Bacillaceae</taxon>
        <taxon>Bacillus</taxon>
        <taxon>Bacillus cereus group</taxon>
    </lineage>
</organism>
<comment type="caution">
    <text evidence="1">The sequence shown here is derived from an EMBL/GenBank/DDBJ whole genome shotgun (WGS) entry which is preliminary data.</text>
</comment>
<dbReference type="RefSeq" id="WP_063262696.1">
    <property type="nucleotide sequence ID" value="NZ_LJKE01000095.1"/>
</dbReference>
<reference evidence="1 2" key="1">
    <citation type="submission" date="2015-09" db="EMBL/GenBank/DDBJ databases">
        <title>Bacillus cereus food isolates.</title>
        <authorList>
            <person name="Boekhorst J."/>
        </authorList>
    </citation>
    <scope>NUCLEOTIDE SEQUENCE [LARGE SCALE GENOMIC DNA]</scope>
    <source>
        <strain evidence="1 2">B4088</strain>
    </source>
</reference>
<accession>A0A164LMK8</accession>
<dbReference type="PATRIC" id="fig|1396.535.peg.505"/>
<keyword evidence="1" id="KW-0808">Transferase</keyword>
<dbReference type="EMBL" id="LJKE01000095">
    <property type="protein sequence ID" value="KZD56531.1"/>
    <property type="molecule type" value="Genomic_DNA"/>
</dbReference>
<dbReference type="Proteomes" id="UP000076482">
    <property type="component" value="Unassembled WGS sequence"/>
</dbReference>
<evidence type="ECO:0000313" key="1">
    <source>
        <dbReference type="EMBL" id="KZD56531.1"/>
    </source>
</evidence>
<proteinExistence type="predicted"/>
<name>A0A164LMK8_BACCE</name>
<dbReference type="AlphaFoldDB" id="A0A164LMK8"/>
<dbReference type="GO" id="GO:0016740">
    <property type="term" value="F:transferase activity"/>
    <property type="evidence" value="ECO:0007669"/>
    <property type="project" value="UniProtKB-KW"/>
</dbReference>
<evidence type="ECO:0000313" key="2">
    <source>
        <dbReference type="Proteomes" id="UP000076482"/>
    </source>
</evidence>
<sequence>MYTESELKHFDVPRFIDYVCFHDESIEFDVDWWTVTELRELFGIRLTDQEKRTRIVAFKTTEAFRGYAAVYSRKEILDYRLIEHA</sequence>